<proteinExistence type="predicted"/>
<dbReference type="Proteomes" id="UP001629113">
    <property type="component" value="Unassembled WGS sequence"/>
</dbReference>
<keyword evidence="2" id="KW-1185">Reference proteome</keyword>
<sequence>MPLRPLRLRCLQKRNYSTSPPSPPAPSASPARWLTTTKARLGKCITFGLTPSQLQSTSRILGILGRDWRELVAGREGFLTDRKRAGVLRRRVVWGEMDSMGHVNNVTYVRYAESARIEWANQFAARSEDAKRREEWRRLWTPEGEGLILRSMRTDYKFPMTWPDHISVFHKLRSLPQADDNSFILDVMILSELHQRPAARCVEDIVVYDYRIARPVALPPFVHKAFAEAFEEQEQARRVNEKKIKEIDDAIRKLELGSWDREDAKEDFGSAGA</sequence>
<dbReference type="CDD" id="cd00586">
    <property type="entry name" value="4HBT"/>
    <property type="match status" value="1"/>
</dbReference>
<dbReference type="Gene3D" id="3.10.129.10">
    <property type="entry name" value="Hotdog Thioesterase"/>
    <property type="match status" value="1"/>
</dbReference>
<name>A0ABR4PPB9_9HELO</name>
<dbReference type="Pfam" id="PF13279">
    <property type="entry name" value="4HBT_2"/>
    <property type="match status" value="1"/>
</dbReference>
<evidence type="ECO:0000313" key="2">
    <source>
        <dbReference type="Proteomes" id="UP001629113"/>
    </source>
</evidence>
<accession>A0ABR4PPB9</accession>
<dbReference type="InterPro" id="IPR050563">
    <property type="entry name" value="4-hydroxybenzoyl-CoA_TE"/>
</dbReference>
<dbReference type="PANTHER" id="PTHR31793:SF39">
    <property type="entry name" value="THIOESTERASE_THIOL ESTER DEHYDRASE-ISOMERASE"/>
    <property type="match status" value="1"/>
</dbReference>
<reference evidence="1 2" key="1">
    <citation type="submission" date="2024-06" db="EMBL/GenBank/DDBJ databases">
        <title>Complete genome of Phlyctema vagabunda strain 19-DSS-EL-015.</title>
        <authorList>
            <person name="Fiorenzani C."/>
        </authorList>
    </citation>
    <scope>NUCLEOTIDE SEQUENCE [LARGE SCALE GENOMIC DNA]</scope>
    <source>
        <strain evidence="1 2">19-DSS-EL-015</strain>
    </source>
</reference>
<evidence type="ECO:0000313" key="1">
    <source>
        <dbReference type="EMBL" id="KAL3425189.1"/>
    </source>
</evidence>
<comment type="caution">
    <text evidence="1">The sequence shown here is derived from an EMBL/GenBank/DDBJ whole genome shotgun (WGS) entry which is preliminary data.</text>
</comment>
<dbReference type="EMBL" id="JBFCZG010000003">
    <property type="protein sequence ID" value="KAL3425189.1"/>
    <property type="molecule type" value="Genomic_DNA"/>
</dbReference>
<dbReference type="SUPFAM" id="SSF54637">
    <property type="entry name" value="Thioesterase/thiol ester dehydrase-isomerase"/>
    <property type="match status" value="1"/>
</dbReference>
<dbReference type="InterPro" id="IPR029069">
    <property type="entry name" value="HotDog_dom_sf"/>
</dbReference>
<dbReference type="PANTHER" id="PTHR31793">
    <property type="entry name" value="4-HYDROXYBENZOYL-COA THIOESTERASE FAMILY MEMBER"/>
    <property type="match status" value="1"/>
</dbReference>
<protein>
    <recommendedName>
        <fullName evidence="3">Thioesterase/thiol ester dehydrase-isomerase</fullName>
    </recommendedName>
</protein>
<evidence type="ECO:0008006" key="3">
    <source>
        <dbReference type="Google" id="ProtNLM"/>
    </source>
</evidence>
<gene>
    <name evidence="1" type="ORF">PVAG01_04470</name>
</gene>
<organism evidence="1 2">
    <name type="scientific">Phlyctema vagabunda</name>
    <dbReference type="NCBI Taxonomy" id="108571"/>
    <lineage>
        <taxon>Eukaryota</taxon>
        <taxon>Fungi</taxon>
        <taxon>Dikarya</taxon>
        <taxon>Ascomycota</taxon>
        <taxon>Pezizomycotina</taxon>
        <taxon>Leotiomycetes</taxon>
        <taxon>Helotiales</taxon>
        <taxon>Dermateaceae</taxon>
        <taxon>Phlyctema</taxon>
    </lineage>
</organism>